<feature type="transmembrane region" description="Helical" evidence="7">
    <location>
        <begin position="367"/>
        <end position="386"/>
    </location>
</feature>
<protein>
    <submittedName>
        <fullName evidence="8">Polysaccharide transporter, PST family</fullName>
    </submittedName>
</protein>
<comment type="similarity">
    <text evidence="2">Belongs to the polysaccharide synthase family.</text>
</comment>
<dbReference type="PANTHER" id="PTHR30250">
    <property type="entry name" value="PST FAMILY PREDICTED COLANIC ACID TRANSPORTER"/>
    <property type="match status" value="1"/>
</dbReference>
<keyword evidence="6 7" id="KW-0472">Membrane</keyword>
<dbReference type="RefSeq" id="WP_091344999.1">
    <property type="nucleotide sequence ID" value="NZ_FMHV01000002.1"/>
</dbReference>
<dbReference type="InterPro" id="IPR050833">
    <property type="entry name" value="Poly_Biosynth_Transport"/>
</dbReference>
<dbReference type="EMBL" id="FMHV01000002">
    <property type="protein sequence ID" value="SCL34179.1"/>
    <property type="molecule type" value="Genomic_DNA"/>
</dbReference>
<dbReference type="OrthoDB" id="9770347at2"/>
<dbReference type="PANTHER" id="PTHR30250:SF10">
    <property type="entry name" value="LIPOPOLYSACCHARIDE BIOSYNTHESIS PROTEIN WZXC"/>
    <property type="match status" value="1"/>
</dbReference>
<dbReference type="Pfam" id="PF13440">
    <property type="entry name" value="Polysacc_synt_3"/>
    <property type="match status" value="1"/>
</dbReference>
<reference evidence="9" key="1">
    <citation type="submission" date="2016-06" db="EMBL/GenBank/DDBJ databases">
        <authorList>
            <person name="Varghese N."/>
            <person name="Submissions Spin"/>
        </authorList>
    </citation>
    <scope>NUCLEOTIDE SEQUENCE [LARGE SCALE GENOMIC DNA]</scope>
    <source>
        <strain evidence="9">DSM 45431</strain>
    </source>
</reference>
<feature type="transmembrane region" description="Helical" evidence="7">
    <location>
        <begin position="92"/>
        <end position="112"/>
    </location>
</feature>
<gene>
    <name evidence="8" type="ORF">GA0070624_4923</name>
</gene>
<feature type="transmembrane region" description="Helical" evidence="7">
    <location>
        <begin position="157"/>
        <end position="177"/>
    </location>
</feature>
<evidence type="ECO:0000256" key="6">
    <source>
        <dbReference type="ARBA" id="ARBA00023136"/>
    </source>
</evidence>
<evidence type="ECO:0000313" key="9">
    <source>
        <dbReference type="Proteomes" id="UP000199413"/>
    </source>
</evidence>
<keyword evidence="4 7" id="KW-0812">Transmembrane</keyword>
<feature type="transmembrane region" description="Helical" evidence="7">
    <location>
        <begin position="256"/>
        <end position="278"/>
    </location>
</feature>
<evidence type="ECO:0000256" key="7">
    <source>
        <dbReference type="SAM" id="Phobius"/>
    </source>
</evidence>
<feature type="transmembrane region" description="Helical" evidence="7">
    <location>
        <begin position="335"/>
        <end position="355"/>
    </location>
</feature>
<feature type="transmembrane region" description="Helical" evidence="7">
    <location>
        <begin position="392"/>
        <end position="416"/>
    </location>
</feature>
<dbReference type="AlphaFoldDB" id="A0A1C6SXU0"/>
<feature type="transmembrane region" description="Helical" evidence="7">
    <location>
        <begin position="28"/>
        <end position="50"/>
    </location>
</feature>
<evidence type="ECO:0000256" key="3">
    <source>
        <dbReference type="ARBA" id="ARBA00022475"/>
    </source>
</evidence>
<accession>A0A1C6SXU0</accession>
<keyword evidence="3" id="KW-1003">Cell membrane</keyword>
<sequence length="500" mass="52156">MTTDEVVGDAEVGESIARQAGRGLKWSLLGTLLTKIGSFAMGLVLARLLAPEDFGQYAIALAALGVLMHINDLGLIAATVQWRGKLEEMAPTAAVLAAGFGIAIYGVFWLAAPAFAAAAGDSGAAPVVRILTLIIVIDGLTAVRSGALMRNFQQKELIIANGLGFVVNAALSIYLAAKGNGAYSFAWGQLAGAFATGVLVCVLARVPLRISVDRAIAKRLMHFGVPLAASLGVDAVITNVQLMIVGHLTGPTALGYFLLAFNISSWAQTILGTAIRYVSVAGFSRLSEHDDEALSAGVRASMSVLVTVVAPIVALMSALATPLVVFLYGHSWSPAAPVLRILVVLTLARMMTRLAMDVLMGAGATRAALWFNVGWAIALAPTLWFATQFHGLQGAAMAQAGVGFFVAIPLAAVALRRVRVGVAPIGRAIIRPLFVALVAAVIAFLLARFTGPYPVVQLLVAGTAGVVVYLPLAVPREQLSRWRDLAGRRGGKPEPAAALN</sequence>
<name>A0A1C6SXU0_9ACTN</name>
<evidence type="ECO:0000256" key="2">
    <source>
        <dbReference type="ARBA" id="ARBA00007430"/>
    </source>
</evidence>
<feature type="transmembrane region" description="Helical" evidence="7">
    <location>
        <begin position="220"/>
        <end position="244"/>
    </location>
</feature>
<proteinExistence type="inferred from homology"/>
<feature type="transmembrane region" description="Helical" evidence="7">
    <location>
        <begin position="455"/>
        <end position="474"/>
    </location>
</feature>
<feature type="transmembrane region" description="Helical" evidence="7">
    <location>
        <begin position="183"/>
        <end position="208"/>
    </location>
</feature>
<feature type="transmembrane region" description="Helical" evidence="7">
    <location>
        <begin position="124"/>
        <end position="145"/>
    </location>
</feature>
<keyword evidence="9" id="KW-1185">Reference proteome</keyword>
<feature type="transmembrane region" description="Helical" evidence="7">
    <location>
        <begin position="428"/>
        <end position="449"/>
    </location>
</feature>
<feature type="transmembrane region" description="Helical" evidence="7">
    <location>
        <begin position="56"/>
        <end position="80"/>
    </location>
</feature>
<comment type="subcellular location">
    <subcellularLocation>
        <location evidence="1">Cell membrane</location>
        <topology evidence="1">Multi-pass membrane protein</topology>
    </subcellularLocation>
</comment>
<evidence type="ECO:0000256" key="4">
    <source>
        <dbReference type="ARBA" id="ARBA00022692"/>
    </source>
</evidence>
<organism evidence="8 9">
    <name type="scientific">Micromonospora rhizosphaerae</name>
    <dbReference type="NCBI Taxonomy" id="568872"/>
    <lineage>
        <taxon>Bacteria</taxon>
        <taxon>Bacillati</taxon>
        <taxon>Actinomycetota</taxon>
        <taxon>Actinomycetes</taxon>
        <taxon>Micromonosporales</taxon>
        <taxon>Micromonosporaceae</taxon>
        <taxon>Micromonospora</taxon>
    </lineage>
</organism>
<keyword evidence="5 7" id="KW-1133">Transmembrane helix</keyword>
<dbReference type="GO" id="GO:0005886">
    <property type="term" value="C:plasma membrane"/>
    <property type="evidence" value="ECO:0007669"/>
    <property type="project" value="UniProtKB-SubCell"/>
</dbReference>
<evidence type="ECO:0000256" key="1">
    <source>
        <dbReference type="ARBA" id="ARBA00004651"/>
    </source>
</evidence>
<dbReference type="STRING" id="568872.GA0070624_4923"/>
<evidence type="ECO:0000313" key="8">
    <source>
        <dbReference type="EMBL" id="SCL34179.1"/>
    </source>
</evidence>
<feature type="transmembrane region" description="Helical" evidence="7">
    <location>
        <begin position="304"/>
        <end position="329"/>
    </location>
</feature>
<dbReference type="Proteomes" id="UP000199413">
    <property type="component" value="Unassembled WGS sequence"/>
</dbReference>
<evidence type="ECO:0000256" key="5">
    <source>
        <dbReference type="ARBA" id="ARBA00022989"/>
    </source>
</evidence>